<dbReference type="RefSeq" id="WP_188514780.1">
    <property type="nucleotide sequence ID" value="NZ_BMGD01000004.1"/>
</dbReference>
<evidence type="ECO:0000256" key="1">
    <source>
        <dbReference type="ARBA" id="ARBA00022729"/>
    </source>
</evidence>
<keyword evidence="1" id="KW-0732">Signal</keyword>
<dbReference type="InterPro" id="IPR007730">
    <property type="entry name" value="SPOR-like_dom"/>
</dbReference>
<accession>A0ABQ1JKX8</accession>
<feature type="compositionally biased region" description="Pro residues" evidence="6">
    <location>
        <begin position="286"/>
        <end position="296"/>
    </location>
</feature>
<keyword evidence="4" id="KW-0472">Membrane</keyword>
<keyword evidence="4" id="KW-1003">Cell membrane</keyword>
<dbReference type="EMBL" id="BMGD01000004">
    <property type="protein sequence ID" value="GGB68860.1"/>
    <property type="molecule type" value="Genomic_DNA"/>
</dbReference>
<comment type="subcellular location">
    <subcellularLocation>
        <location evidence="4">Cell membrane</location>
        <topology evidence="4">Lipid-anchor</topology>
    </subcellularLocation>
</comment>
<keyword evidence="3 4" id="KW-0961">Cell wall biogenesis/degradation</keyword>
<dbReference type="Proteomes" id="UP000614261">
    <property type="component" value="Unassembled WGS sequence"/>
</dbReference>
<evidence type="ECO:0000313" key="8">
    <source>
        <dbReference type="EMBL" id="GGB68860.1"/>
    </source>
</evidence>
<dbReference type="HAMAP" id="MF_02071">
    <property type="entry name" value="RlpA"/>
    <property type="match status" value="1"/>
</dbReference>
<dbReference type="Pfam" id="PF05036">
    <property type="entry name" value="SPOR"/>
    <property type="match status" value="1"/>
</dbReference>
<evidence type="ECO:0000256" key="3">
    <source>
        <dbReference type="ARBA" id="ARBA00023316"/>
    </source>
</evidence>
<organism evidence="8 9">
    <name type="scientific">Blastomonas aquatica</name>
    <dbReference type="NCBI Taxonomy" id="1510276"/>
    <lineage>
        <taxon>Bacteria</taxon>
        <taxon>Pseudomonadati</taxon>
        <taxon>Pseudomonadota</taxon>
        <taxon>Alphaproteobacteria</taxon>
        <taxon>Sphingomonadales</taxon>
        <taxon>Sphingomonadaceae</taxon>
        <taxon>Blastomonas</taxon>
    </lineage>
</organism>
<keyword evidence="4 8" id="KW-0449">Lipoprotein</keyword>
<gene>
    <name evidence="4 8" type="primary">rlpA</name>
    <name evidence="8" type="ORF">GCM10010833_25090</name>
</gene>
<dbReference type="SUPFAM" id="SSF50685">
    <property type="entry name" value="Barwin-like endoglucanases"/>
    <property type="match status" value="1"/>
</dbReference>
<evidence type="ECO:0000256" key="2">
    <source>
        <dbReference type="ARBA" id="ARBA00023239"/>
    </source>
</evidence>
<proteinExistence type="inferred from homology"/>
<keyword evidence="4" id="KW-0564">Palmitate</keyword>
<dbReference type="Gene3D" id="2.40.40.10">
    <property type="entry name" value="RlpA-like domain"/>
    <property type="match status" value="1"/>
</dbReference>
<dbReference type="CDD" id="cd22268">
    <property type="entry name" value="DPBB_RlpA-like"/>
    <property type="match status" value="1"/>
</dbReference>
<comment type="similarity">
    <text evidence="4 5">Belongs to the RlpA family.</text>
</comment>
<evidence type="ECO:0000313" key="9">
    <source>
        <dbReference type="Proteomes" id="UP000614261"/>
    </source>
</evidence>
<keyword evidence="2 4" id="KW-0456">Lyase</keyword>
<evidence type="ECO:0000256" key="6">
    <source>
        <dbReference type="SAM" id="MobiDB-lite"/>
    </source>
</evidence>
<dbReference type="EC" id="4.2.2.-" evidence="4"/>
<dbReference type="PROSITE" id="PS51257">
    <property type="entry name" value="PROKAR_LIPOPROTEIN"/>
    <property type="match status" value="1"/>
</dbReference>
<dbReference type="Gene3D" id="3.30.70.1070">
    <property type="entry name" value="Sporulation related repeat"/>
    <property type="match status" value="1"/>
</dbReference>
<dbReference type="Pfam" id="PF03330">
    <property type="entry name" value="DPBB_1"/>
    <property type="match status" value="1"/>
</dbReference>
<reference evidence="9" key="1">
    <citation type="journal article" date="2019" name="Int. J. Syst. Evol. Microbiol.">
        <title>The Global Catalogue of Microorganisms (GCM) 10K type strain sequencing project: providing services to taxonomists for standard genome sequencing and annotation.</title>
        <authorList>
            <consortium name="The Broad Institute Genomics Platform"/>
            <consortium name="The Broad Institute Genome Sequencing Center for Infectious Disease"/>
            <person name="Wu L."/>
            <person name="Ma J."/>
        </authorList>
    </citation>
    <scope>NUCLEOTIDE SEQUENCE [LARGE SCALE GENOMIC DNA]</scope>
    <source>
        <strain evidence="9">CGMCC 1.12851</strain>
    </source>
</reference>
<evidence type="ECO:0000256" key="5">
    <source>
        <dbReference type="RuleBase" id="RU003495"/>
    </source>
</evidence>
<dbReference type="SUPFAM" id="SSF110997">
    <property type="entry name" value="Sporulation related repeat"/>
    <property type="match status" value="1"/>
</dbReference>
<comment type="caution">
    <text evidence="8">The sequence shown here is derived from an EMBL/GenBank/DDBJ whole genome shotgun (WGS) entry which is preliminary data.</text>
</comment>
<keyword evidence="9" id="KW-1185">Reference proteome</keyword>
<name>A0ABQ1JKX8_9SPHN</name>
<feature type="region of interest" description="Disordered" evidence="6">
    <location>
        <begin position="253"/>
        <end position="297"/>
    </location>
</feature>
<sequence>MKTMMIASLGMALLLTGCGGGGGLSRSLDTAPPTLAGSVSDYPAKLGEPYVLEGITYTPVDVFNYDETGYASWYGKELNGRSTANGELFSPDAISGAHRTLPLPSYVEVTALDTGKTILVRVNDRGPASASRLIDLSYGAAKQLGVLEKGSFPVRVRRVNPPEAERAVLRTGQPVAMRMETPESLLVPLRRKLGDNGPAVAIAQPVVAPVAGKVQDKPIKASKPKVAAVAKAAPTSGAATPSVSGQVAQGNTGFIVEGQGPRPTQSPPSRPTIAGNSTGANRATPEPAPAKAPPNPAVAARPVTAEAYFIQVAAFSTRARADDLAKRIGANTVVSNDGKVFRVRYGPYANAHAAQQGLTLAKRNGYQGVRIQQDPGR</sequence>
<dbReference type="InterPro" id="IPR034718">
    <property type="entry name" value="RlpA"/>
</dbReference>
<protein>
    <recommendedName>
        <fullName evidence="4">Endolytic peptidoglycan transglycosylase RlpA</fullName>
        <ecNumber evidence="4">4.2.2.-</ecNumber>
    </recommendedName>
</protein>
<dbReference type="PANTHER" id="PTHR34183">
    <property type="entry name" value="ENDOLYTIC PEPTIDOGLYCAN TRANSGLYCOSYLASE RLPA"/>
    <property type="match status" value="1"/>
</dbReference>
<dbReference type="InterPro" id="IPR036680">
    <property type="entry name" value="SPOR-like_sf"/>
</dbReference>
<dbReference type="InterPro" id="IPR009009">
    <property type="entry name" value="RlpA-like_DPBB"/>
</dbReference>
<feature type="domain" description="SPOR" evidence="7">
    <location>
        <begin position="302"/>
        <end position="374"/>
    </location>
</feature>
<evidence type="ECO:0000256" key="4">
    <source>
        <dbReference type="HAMAP-Rule" id="MF_02071"/>
    </source>
</evidence>
<dbReference type="InterPro" id="IPR012997">
    <property type="entry name" value="RplA"/>
</dbReference>
<comment type="function">
    <text evidence="4">Lytic transglycosylase with a strong preference for naked glycan strands that lack stem peptides.</text>
</comment>
<evidence type="ECO:0000259" key="7">
    <source>
        <dbReference type="PROSITE" id="PS51724"/>
    </source>
</evidence>
<dbReference type="InterPro" id="IPR036908">
    <property type="entry name" value="RlpA-like_sf"/>
</dbReference>
<dbReference type="PROSITE" id="PS51724">
    <property type="entry name" value="SPOR"/>
    <property type="match status" value="1"/>
</dbReference>
<dbReference type="PANTHER" id="PTHR34183:SF1">
    <property type="entry name" value="ENDOLYTIC PEPTIDOGLYCAN TRANSGLYCOSYLASE RLPA"/>
    <property type="match status" value="1"/>
</dbReference>
<dbReference type="NCBIfam" id="TIGR00413">
    <property type="entry name" value="rlpA"/>
    <property type="match status" value="1"/>
</dbReference>